<dbReference type="Gene3D" id="3.90.1150.30">
    <property type="match status" value="1"/>
</dbReference>
<protein>
    <submittedName>
        <fullName evidence="1">MmcQ/YjbR family DNA-binding protein</fullName>
    </submittedName>
</protein>
<evidence type="ECO:0000313" key="2">
    <source>
        <dbReference type="Proteomes" id="UP000251891"/>
    </source>
</evidence>
<comment type="caution">
    <text evidence="1">The sequence shown here is derived from an EMBL/GenBank/DDBJ whole genome shotgun (WGS) entry which is preliminary data.</text>
</comment>
<reference evidence="1 2" key="1">
    <citation type="submission" date="2018-06" db="EMBL/GenBank/DDBJ databases">
        <title>Actinomadura craniellae sp. nov. isolated from marine sponge Craniella sp.</title>
        <authorList>
            <person name="Li L."/>
            <person name="Xu Q.H."/>
            <person name="Lin H.W."/>
            <person name="Lu Y.H."/>
        </authorList>
    </citation>
    <scope>NUCLEOTIDE SEQUENCE [LARGE SCALE GENOMIC DNA]</scope>
    <source>
        <strain evidence="1 2">LHW63021</strain>
    </source>
</reference>
<proteinExistence type="predicted"/>
<dbReference type="InterPro" id="IPR038056">
    <property type="entry name" value="YjbR-like_sf"/>
</dbReference>
<gene>
    <name evidence="1" type="ORF">DPM19_31130</name>
</gene>
<organism evidence="1 2">
    <name type="scientific">Actinomadura craniellae</name>
    <dbReference type="NCBI Taxonomy" id="2231787"/>
    <lineage>
        <taxon>Bacteria</taxon>
        <taxon>Bacillati</taxon>
        <taxon>Actinomycetota</taxon>
        <taxon>Actinomycetes</taxon>
        <taxon>Streptosporangiales</taxon>
        <taxon>Thermomonosporaceae</taxon>
        <taxon>Actinomadura</taxon>
    </lineage>
</organism>
<dbReference type="AlphaFoldDB" id="A0A365GWM1"/>
<dbReference type="InterPro" id="IPR058532">
    <property type="entry name" value="YjbR/MT2646/Rv2570-like"/>
</dbReference>
<dbReference type="EMBL" id="QLYX01000020">
    <property type="protein sequence ID" value="RAY11214.1"/>
    <property type="molecule type" value="Genomic_DNA"/>
</dbReference>
<dbReference type="SUPFAM" id="SSF142906">
    <property type="entry name" value="YjbR-like"/>
    <property type="match status" value="1"/>
</dbReference>
<dbReference type="Pfam" id="PF04237">
    <property type="entry name" value="YjbR"/>
    <property type="match status" value="1"/>
</dbReference>
<evidence type="ECO:0000313" key="1">
    <source>
        <dbReference type="EMBL" id="RAY11214.1"/>
    </source>
</evidence>
<dbReference type="RefSeq" id="WP_111871670.1">
    <property type="nucleotide sequence ID" value="NZ_QLYX01000020.1"/>
</dbReference>
<keyword evidence="2" id="KW-1185">Reference proteome</keyword>
<sequence length="128" mass="13669">MANWDAADAERAGERLAELAAGLPGLVIEESGGHTGYLLRGRRIAWLLVDHHGDDRLGLCVKAPPGEQETLIAAGPGRYYSPAYLGAKGWVGVDLSGGPDWDQITGLLEQAWRMSATKRALAAYDAAR</sequence>
<dbReference type="OrthoDB" id="8479417at2"/>
<dbReference type="GO" id="GO:0003677">
    <property type="term" value="F:DNA binding"/>
    <property type="evidence" value="ECO:0007669"/>
    <property type="project" value="UniProtKB-KW"/>
</dbReference>
<dbReference type="Proteomes" id="UP000251891">
    <property type="component" value="Unassembled WGS sequence"/>
</dbReference>
<name>A0A365GWM1_9ACTN</name>
<accession>A0A365GWM1</accession>
<keyword evidence="1" id="KW-0238">DNA-binding</keyword>